<gene>
    <name evidence="8 13" type="primary">efp</name>
    <name evidence="13" type="ORF">IAD04_02165</name>
</gene>
<dbReference type="AlphaFoldDB" id="A0A9D1K9V9"/>
<dbReference type="InterPro" id="IPR011768">
    <property type="entry name" value="Transl_elongation_fac_P"/>
</dbReference>
<proteinExistence type="inferred from homology"/>
<evidence type="ECO:0000256" key="9">
    <source>
        <dbReference type="NCBIfam" id="TIGR00038"/>
    </source>
</evidence>
<feature type="domain" description="Translation elongation factor P/YeiP central" evidence="12">
    <location>
        <begin position="67"/>
        <end position="121"/>
    </location>
</feature>
<evidence type="ECO:0000259" key="11">
    <source>
        <dbReference type="SMART" id="SM00841"/>
    </source>
</evidence>
<evidence type="ECO:0000256" key="10">
    <source>
        <dbReference type="RuleBase" id="RU004389"/>
    </source>
</evidence>
<evidence type="ECO:0000256" key="2">
    <source>
        <dbReference type="ARBA" id="ARBA00004815"/>
    </source>
</evidence>
<keyword evidence="5 8" id="KW-0251">Elongation factor</keyword>
<comment type="caution">
    <text evidence="13">The sequence shown here is derived from an EMBL/GenBank/DDBJ whole genome shotgun (WGS) entry which is preliminary data.</text>
</comment>
<sequence>MIIVNDLTPGVSFTYENNLYLVLDIQHNKTAMRKMVIKVKSKNMRTGAITDLAFTGGDKIETIHIDKSQMQYLYDDGEFIVFMDTETYEQVSLDKSKLAWELKFLRPNEIVEIISYNGEFLGINLPAKVALKVTKTEPGVKGDTATRAMKDATLETGLVIKVPLFVEQDEEVYVRTDTGAYDSRA</sequence>
<evidence type="ECO:0000256" key="4">
    <source>
        <dbReference type="ARBA" id="ARBA00022490"/>
    </source>
</evidence>
<name>A0A9D1K9V9_9FIRM</name>
<dbReference type="Pfam" id="PF01132">
    <property type="entry name" value="EFP"/>
    <property type="match status" value="1"/>
</dbReference>
<evidence type="ECO:0000256" key="3">
    <source>
        <dbReference type="ARBA" id="ARBA00009479"/>
    </source>
</evidence>
<evidence type="ECO:0000259" key="12">
    <source>
        <dbReference type="SMART" id="SM01185"/>
    </source>
</evidence>
<dbReference type="FunFam" id="2.40.50.140:FF:000009">
    <property type="entry name" value="Elongation factor P"/>
    <property type="match status" value="1"/>
</dbReference>
<dbReference type="InterPro" id="IPR015365">
    <property type="entry name" value="Elong-fact-P_C"/>
</dbReference>
<dbReference type="InterPro" id="IPR012340">
    <property type="entry name" value="NA-bd_OB-fold"/>
</dbReference>
<dbReference type="InterPro" id="IPR001059">
    <property type="entry name" value="Transl_elong_P/YeiP_cen"/>
</dbReference>
<dbReference type="CDD" id="cd05794">
    <property type="entry name" value="S1_EF-P_repeat_2"/>
    <property type="match status" value="1"/>
</dbReference>
<protein>
    <recommendedName>
        <fullName evidence="8 9">Elongation factor P</fullName>
        <shortName evidence="8">EF-P</shortName>
    </recommendedName>
</protein>
<dbReference type="Proteomes" id="UP000886893">
    <property type="component" value="Unassembled WGS sequence"/>
</dbReference>
<comment type="function">
    <text evidence="7 8">Involved in peptide bond synthesis. Stimulates efficient translation and peptide-bond synthesis on native or reconstituted 70S ribosomes in vitro. Probably functions indirectly by altering the affinity of the ribosome for aminoacyl-tRNA, thus increasing their reactivity as acceptors for peptidyl transferase.</text>
</comment>
<evidence type="ECO:0000256" key="7">
    <source>
        <dbReference type="ARBA" id="ARBA00025469"/>
    </source>
</evidence>
<comment type="similarity">
    <text evidence="3 8 10">Belongs to the elongation factor P family.</text>
</comment>
<dbReference type="EMBL" id="DVKI01000069">
    <property type="protein sequence ID" value="HIT17169.1"/>
    <property type="molecule type" value="Genomic_DNA"/>
</dbReference>
<dbReference type="SMART" id="SM01185">
    <property type="entry name" value="EFP"/>
    <property type="match status" value="1"/>
</dbReference>
<dbReference type="NCBIfam" id="TIGR00038">
    <property type="entry name" value="efp"/>
    <property type="match status" value="1"/>
</dbReference>
<organism evidence="13 14">
    <name type="scientific">Candidatus Caccosoma faecigallinarum</name>
    <dbReference type="NCBI Taxonomy" id="2840720"/>
    <lineage>
        <taxon>Bacteria</taxon>
        <taxon>Bacillati</taxon>
        <taxon>Bacillota</taxon>
        <taxon>Bacillota incertae sedis</taxon>
        <taxon>Candidatus Caccosoma</taxon>
    </lineage>
</organism>
<evidence type="ECO:0000256" key="8">
    <source>
        <dbReference type="HAMAP-Rule" id="MF_00141"/>
    </source>
</evidence>
<accession>A0A9D1K9V9</accession>
<dbReference type="GO" id="GO:0003746">
    <property type="term" value="F:translation elongation factor activity"/>
    <property type="evidence" value="ECO:0007669"/>
    <property type="project" value="UniProtKB-UniRule"/>
</dbReference>
<comment type="pathway">
    <text evidence="2 8">Protein biosynthesis; polypeptide chain elongation.</text>
</comment>
<dbReference type="Pfam" id="PF09285">
    <property type="entry name" value="Elong-fact-P_C"/>
    <property type="match status" value="1"/>
</dbReference>
<dbReference type="InterPro" id="IPR013185">
    <property type="entry name" value="Transl_elong_KOW-like"/>
</dbReference>
<dbReference type="SUPFAM" id="SSF50249">
    <property type="entry name" value="Nucleic acid-binding proteins"/>
    <property type="match status" value="2"/>
</dbReference>
<dbReference type="GO" id="GO:0043043">
    <property type="term" value="P:peptide biosynthetic process"/>
    <property type="evidence" value="ECO:0007669"/>
    <property type="project" value="InterPro"/>
</dbReference>
<dbReference type="PIRSF" id="PIRSF005901">
    <property type="entry name" value="EF-P"/>
    <property type="match status" value="1"/>
</dbReference>
<keyword evidence="6 8" id="KW-0648">Protein biosynthesis</keyword>
<dbReference type="PROSITE" id="PS01275">
    <property type="entry name" value="EFP"/>
    <property type="match status" value="1"/>
</dbReference>
<dbReference type="Gene3D" id="2.40.50.140">
    <property type="entry name" value="Nucleic acid-binding proteins"/>
    <property type="match status" value="2"/>
</dbReference>
<dbReference type="Gene3D" id="2.30.30.30">
    <property type="match status" value="1"/>
</dbReference>
<dbReference type="NCBIfam" id="NF001810">
    <property type="entry name" value="PRK00529.1"/>
    <property type="match status" value="1"/>
</dbReference>
<dbReference type="SMART" id="SM00841">
    <property type="entry name" value="Elong-fact-P_C"/>
    <property type="match status" value="1"/>
</dbReference>
<dbReference type="PANTHER" id="PTHR30053">
    <property type="entry name" value="ELONGATION FACTOR P"/>
    <property type="match status" value="1"/>
</dbReference>
<reference evidence="13" key="2">
    <citation type="journal article" date="2021" name="PeerJ">
        <title>Extensive microbial diversity within the chicken gut microbiome revealed by metagenomics and culture.</title>
        <authorList>
            <person name="Gilroy R."/>
            <person name="Ravi A."/>
            <person name="Getino M."/>
            <person name="Pursley I."/>
            <person name="Horton D.L."/>
            <person name="Alikhan N.F."/>
            <person name="Baker D."/>
            <person name="Gharbi K."/>
            <person name="Hall N."/>
            <person name="Watson M."/>
            <person name="Adriaenssens E.M."/>
            <person name="Foster-Nyarko E."/>
            <person name="Jarju S."/>
            <person name="Secka A."/>
            <person name="Antonio M."/>
            <person name="Oren A."/>
            <person name="Chaudhuri R.R."/>
            <person name="La Ragione R."/>
            <person name="Hildebrand F."/>
            <person name="Pallen M.J."/>
        </authorList>
    </citation>
    <scope>NUCLEOTIDE SEQUENCE</scope>
    <source>
        <strain evidence="13">14508</strain>
    </source>
</reference>
<dbReference type="SUPFAM" id="SSF50104">
    <property type="entry name" value="Translation proteins SH3-like domain"/>
    <property type="match status" value="1"/>
</dbReference>
<keyword evidence="4 8" id="KW-0963">Cytoplasm</keyword>
<comment type="subcellular location">
    <subcellularLocation>
        <location evidence="1 8">Cytoplasm</location>
    </subcellularLocation>
</comment>
<dbReference type="Pfam" id="PF08207">
    <property type="entry name" value="EFP_N"/>
    <property type="match status" value="1"/>
</dbReference>
<dbReference type="InterPro" id="IPR014722">
    <property type="entry name" value="Rib_uL2_dom2"/>
</dbReference>
<evidence type="ECO:0000313" key="14">
    <source>
        <dbReference type="Proteomes" id="UP000886893"/>
    </source>
</evidence>
<dbReference type="InterPro" id="IPR020599">
    <property type="entry name" value="Transl_elong_fac_P/YeiP"/>
</dbReference>
<reference evidence="13" key="1">
    <citation type="submission" date="2020-10" db="EMBL/GenBank/DDBJ databases">
        <authorList>
            <person name="Gilroy R."/>
        </authorList>
    </citation>
    <scope>NUCLEOTIDE SEQUENCE</scope>
    <source>
        <strain evidence="13">14508</strain>
    </source>
</reference>
<dbReference type="HAMAP" id="MF_00141">
    <property type="entry name" value="EF_P"/>
    <property type="match status" value="1"/>
</dbReference>
<evidence type="ECO:0000313" key="13">
    <source>
        <dbReference type="EMBL" id="HIT17169.1"/>
    </source>
</evidence>
<dbReference type="InterPro" id="IPR013852">
    <property type="entry name" value="Transl_elong_P/YeiP_CS"/>
</dbReference>
<dbReference type="PANTHER" id="PTHR30053:SF12">
    <property type="entry name" value="ELONGATION FACTOR P (EF-P) FAMILY PROTEIN"/>
    <property type="match status" value="1"/>
</dbReference>
<dbReference type="CDD" id="cd04470">
    <property type="entry name" value="S1_EF-P_repeat_1"/>
    <property type="match status" value="1"/>
</dbReference>
<evidence type="ECO:0000256" key="6">
    <source>
        <dbReference type="ARBA" id="ARBA00022917"/>
    </source>
</evidence>
<feature type="domain" description="Elongation factor P C-terminal" evidence="11">
    <location>
        <begin position="129"/>
        <end position="184"/>
    </location>
</feature>
<evidence type="ECO:0000256" key="1">
    <source>
        <dbReference type="ARBA" id="ARBA00004496"/>
    </source>
</evidence>
<dbReference type="GO" id="GO:0005829">
    <property type="term" value="C:cytosol"/>
    <property type="evidence" value="ECO:0007669"/>
    <property type="project" value="UniProtKB-ARBA"/>
</dbReference>
<dbReference type="InterPro" id="IPR008991">
    <property type="entry name" value="Translation_prot_SH3-like_sf"/>
</dbReference>
<dbReference type="FunFam" id="2.40.50.140:FF:000004">
    <property type="entry name" value="Elongation factor P"/>
    <property type="match status" value="1"/>
</dbReference>
<evidence type="ECO:0000256" key="5">
    <source>
        <dbReference type="ARBA" id="ARBA00022768"/>
    </source>
</evidence>